<evidence type="ECO:0000256" key="4">
    <source>
        <dbReference type="ARBA" id="ARBA00022692"/>
    </source>
</evidence>
<dbReference type="Gene3D" id="2.40.170.20">
    <property type="entry name" value="TonB-dependent receptor, beta-barrel domain"/>
    <property type="match status" value="1"/>
</dbReference>
<dbReference type="GO" id="GO:0044718">
    <property type="term" value="P:siderophore transmembrane transport"/>
    <property type="evidence" value="ECO:0007669"/>
    <property type="project" value="TreeGrafter"/>
</dbReference>
<keyword evidence="2" id="KW-0813">Transport</keyword>
<dbReference type="Gene3D" id="2.60.40.1120">
    <property type="entry name" value="Carboxypeptidase-like, regulatory domain"/>
    <property type="match status" value="1"/>
</dbReference>
<evidence type="ECO:0000256" key="6">
    <source>
        <dbReference type="ARBA" id="ARBA00023237"/>
    </source>
</evidence>
<dbReference type="SUPFAM" id="SSF49464">
    <property type="entry name" value="Carboxypeptidase regulatory domain-like"/>
    <property type="match status" value="1"/>
</dbReference>
<dbReference type="InterPro" id="IPR036942">
    <property type="entry name" value="Beta-barrel_TonB_sf"/>
</dbReference>
<accession>A0A2T5Y395</accession>
<organism evidence="9 10">
    <name type="scientific">Pontibacter mucosus</name>
    <dbReference type="NCBI Taxonomy" id="1649266"/>
    <lineage>
        <taxon>Bacteria</taxon>
        <taxon>Pseudomonadati</taxon>
        <taxon>Bacteroidota</taxon>
        <taxon>Cytophagia</taxon>
        <taxon>Cytophagales</taxon>
        <taxon>Hymenobacteraceae</taxon>
        <taxon>Pontibacter</taxon>
    </lineage>
</organism>
<keyword evidence="10" id="KW-1185">Reference proteome</keyword>
<feature type="domain" description="TonB-dependent receptor plug" evidence="7">
    <location>
        <begin position="85"/>
        <end position="189"/>
    </location>
</feature>
<proteinExistence type="predicted"/>
<dbReference type="PANTHER" id="PTHR30069:SF46">
    <property type="entry name" value="OAR PROTEIN"/>
    <property type="match status" value="1"/>
</dbReference>
<evidence type="ECO:0000313" key="10">
    <source>
        <dbReference type="Proteomes" id="UP000244225"/>
    </source>
</evidence>
<keyword evidence="3" id="KW-1134">Transmembrane beta strand</keyword>
<feature type="domain" description="TonB-dependent transporter Oar-like beta-barrel" evidence="8">
    <location>
        <begin position="192"/>
        <end position="264"/>
    </location>
</feature>
<dbReference type="InterPro" id="IPR039426">
    <property type="entry name" value="TonB-dep_rcpt-like"/>
</dbReference>
<dbReference type="GO" id="GO:0015344">
    <property type="term" value="F:siderophore uptake transmembrane transporter activity"/>
    <property type="evidence" value="ECO:0007669"/>
    <property type="project" value="TreeGrafter"/>
</dbReference>
<evidence type="ECO:0000256" key="1">
    <source>
        <dbReference type="ARBA" id="ARBA00004571"/>
    </source>
</evidence>
<dbReference type="InterPro" id="IPR012910">
    <property type="entry name" value="Plug_dom"/>
</dbReference>
<dbReference type="EMBL" id="QBKI01000018">
    <property type="protein sequence ID" value="PTX10486.1"/>
    <property type="molecule type" value="Genomic_DNA"/>
</dbReference>
<dbReference type="AlphaFoldDB" id="A0A2T5Y395"/>
<dbReference type="Pfam" id="PF25183">
    <property type="entry name" value="OMP_b-brl_4"/>
    <property type="match status" value="2"/>
</dbReference>
<name>A0A2T5Y395_9BACT</name>
<evidence type="ECO:0000256" key="3">
    <source>
        <dbReference type="ARBA" id="ARBA00022452"/>
    </source>
</evidence>
<comment type="caution">
    <text evidence="9">The sequence shown here is derived from an EMBL/GenBank/DDBJ whole genome shotgun (WGS) entry which is preliminary data.</text>
</comment>
<evidence type="ECO:0000259" key="7">
    <source>
        <dbReference type="Pfam" id="PF07715"/>
    </source>
</evidence>
<dbReference type="Pfam" id="PF07715">
    <property type="entry name" value="Plug"/>
    <property type="match status" value="1"/>
</dbReference>
<keyword evidence="5" id="KW-0472">Membrane</keyword>
<sequence length="1026" mass="113766">MPTNTQYVAPTNGEGRYNFQNMRVGGPYTITVKYVGFQDKKVENISLSLGQTQTLNLVLNSSTTTLGEVQIVSNRDNVINAERTGAATTINNRQISTLPTVSRSLNDFTRLTPQADIKGSAISIAGINNRFNQLTIDGAVSNDVFGLSEGGTNGSSTGASPISLDAIEQFNVQIAPFDVRMGGFAGGGVSAITRSGTNDYNGSVYYFYRNQDLAGKTPADLLKDGEKRTKYENFTDKQYGFRVGGPIIKDKLFFFLNGEKTESITPLGFAPGQAGSEFTVEELNRVAARARELGYDPGSFMDQQSDAASEKIFGRLDWNISDKHKLTARYSYTYGETTQLSRSPRSITFSNGAILRESTTNSAVIELNSRLSNTLSNNLILGYTRVREPRSAPGAPFPRVSLALPGSRTINLGTEAFSTVNQLDQDVYTLTDNLNLYAGKHTFTFGTHNEFYSMYNAFIGQAFGDYQFTSYTNPVTNETTSALDYWERGLANGMTYQYSNTSNPREGAKFKAMQLGVYVQDEYQMTNDLKVTGGVRLDVPIYLDEPLENTDFNSSVLAQQYNVRTNRMPKPALMWSPRVGFNWDVNGNRTTQVRGGAGIFTSRFPFVWASGAFTQSGVLLDQNRLNTPSRQEPNVDFIADPFNQPKRAQASGPGGNITVMNENFKLPQIARTNIAIDQQLPWGLVGTAEFLYSKTLNAFSFNNINLVQPTGTLAGADNRLVYPENINDRKRLPQYTEVVYINNVNKGYSWTATAQLQKTFDNGFYGSIAYSYTEAKDLNPGTSSQNHSNYYRVASVNGSNNLEIGYSPFNSGSRIVGAVSYRKEYLNRLATSVSLFYTGQSGTPFSYIVRGDLTRSTLGTSTSNFYNLMYIPRDRSEITFAGSEAEQQAQWTAFNNFIESNDYLKDRRGKYAERNGARTPFTHQFDLKILQDIFVDLGSNRNTLQLSVDILNVGNLLNKDWGTRYAYGNSYFDNTFSVMDLTTITSENVPVYKFSLKDGAKPYTVSDAAIGGSRWVGQVGLRYIFN</sequence>
<keyword evidence="4" id="KW-0812">Transmembrane</keyword>
<evidence type="ECO:0000313" key="9">
    <source>
        <dbReference type="EMBL" id="PTX10486.1"/>
    </source>
</evidence>
<dbReference type="SUPFAM" id="SSF56935">
    <property type="entry name" value="Porins"/>
    <property type="match status" value="1"/>
</dbReference>
<dbReference type="InterPro" id="IPR057601">
    <property type="entry name" value="Oar-like_b-barrel"/>
</dbReference>
<dbReference type="InterPro" id="IPR008969">
    <property type="entry name" value="CarboxyPept-like_regulatory"/>
</dbReference>
<evidence type="ECO:0000256" key="5">
    <source>
        <dbReference type="ARBA" id="ARBA00023136"/>
    </source>
</evidence>
<protein>
    <submittedName>
        <fullName evidence="9">TonB-dependent receptor-like protein</fullName>
    </submittedName>
</protein>
<keyword evidence="6" id="KW-0998">Cell outer membrane</keyword>
<gene>
    <name evidence="9" type="ORF">C8N40_11818</name>
</gene>
<reference evidence="9 10" key="1">
    <citation type="submission" date="2018-04" db="EMBL/GenBank/DDBJ databases">
        <title>Genomic Encyclopedia of Archaeal and Bacterial Type Strains, Phase II (KMG-II): from individual species to whole genera.</title>
        <authorList>
            <person name="Goeker M."/>
        </authorList>
    </citation>
    <scope>NUCLEOTIDE SEQUENCE [LARGE SCALE GENOMIC DNA]</scope>
    <source>
        <strain evidence="9 10">DSM 100162</strain>
    </source>
</reference>
<feature type="domain" description="TonB-dependent transporter Oar-like beta-barrel" evidence="8">
    <location>
        <begin position="302"/>
        <end position="957"/>
    </location>
</feature>
<dbReference type="GO" id="GO:0009279">
    <property type="term" value="C:cell outer membrane"/>
    <property type="evidence" value="ECO:0007669"/>
    <property type="project" value="UniProtKB-SubCell"/>
</dbReference>
<evidence type="ECO:0000256" key="2">
    <source>
        <dbReference type="ARBA" id="ARBA00022448"/>
    </source>
</evidence>
<comment type="subcellular location">
    <subcellularLocation>
        <location evidence="1">Cell outer membrane</location>
        <topology evidence="1">Multi-pass membrane protein</topology>
    </subcellularLocation>
</comment>
<keyword evidence="9" id="KW-0675">Receptor</keyword>
<evidence type="ECO:0000259" key="8">
    <source>
        <dbReference type="Pfam" id="PF25183"/>
    </source>
</evidence>
<dbReference type="PANTHER" id="PTHR30069">
    <property type="entry name" value="TONB-DEPENDENT OUTER MEMBRANE RECEPTOR"/>
    <property type="match status" value="1"/>
</dbReference>
<dbReference type="Pfam" id="PF13620">
    <property type="entry name" value="CarboxypepD_reg"/>
    <property type="match status" value="1"/>
</dbReference>
<dbReference type="Proteomes" id="UP000244225">
    <property type="component" value="Unassembled WGS sequence"/>
</dbReference>